<feature type="transmembrane region" description="Helical" evidence="1">
    <location>
        <begin position="16"/>
        <end position="36"/>
    </location>
</feature>
<evidence type="ECO:0000256" key="1">
    <source>
        <dbReference type="SAM" id="Phobius"/>
    </source>
</evidence>
<evidence type="ECO:0000313" key="2">
    <source>
        <dbReference type="EMBL" id="QEF98897.1"/>
    </source>
</evidence>
<evidence type="ECO:0000313" key="3">
    <source>
        <dbReference type="Proteomes" id="UP000321353"/>
    </source>
</evidence>
<organism evidence="2 3">
    <name type="scientific">Stieleria maiorica</name>
    <dbReference type="NCBI Taxonomy" id="2795974"/>
    <lineage>
        <taxon>Bacteria</taxon>
        <taxon>Pseudomonadati</taxon>
        <taxon>Planctomycetota</taxon>
        <taxon>Planctomycetia</taxon>
        <taxon>Pirellulales</taxon>
        <taxon>Pirellulaceae</taxon>
        <taxon>Stieleria</taxon>
    </lineage>
</organism>
<keyword evidence="1" id="KW-1133">Transmembrane helix</keyword>
<dbReference type="AlphaFoldDB" id="A0A5B9MIP9"/>
<dbReference type="RefSeq" id="WP_147868376.1">
    <property type="nucleotide sequence ID" value="NZ_CP036264.1"/>
</dbReference>
<dbReference type="EMBL" id="CP036264">
    <property type="protein sequence ID" value="QEF98897.1"/>
    <property type="molecule type" value="Genomic_DNA"/>
</dbReference>
<feature type="transmembrane region" description="Helical" evidence="1">
    <location>
        <begin position="216"/>
        <end position="237"/>
    </location>
</feature>
<dbReference type="PROSITE" id="PS51257">
    <property type="entry name" value="PROKAR_LIPOPROTEIN"/>
    <property type="match status" value="1"/>
</dbReference>
<dbReference type="KEGG" id="smam:Mal15_29550"/>
<feature type="transmembrane region" description="Helical" evidence="1">
    <location>
        <begin position="160"/>
        <end position="180"/>
    </location>
</feature>
<protein>
    <submittedName>
        <fullName evidence="2">Uncharacterized protein</fullName>
    </submittedName>
</protein>
<keyword evidence="1" id="KW-0472">Membrane</keyword>
<dbReference type="Proteomes" id="UP000321353">
    <property type="component" value="Chromosome"/>
</dbReference>
<feature type="transmembrane region" description="Helical" evidence="1">
    <location>
        <begin position="134"/>
        <end position="154"/>
    </location>
</feature>
<gene>
    <name evidence="2" type="ORF">Mal15_29550</name>
</gene>
<keyword evidence="3" id="KW-1185">Reference proteome</keyword>
<reference evidence="2 3" key="1">
    <citation type="submission" date="2019-02" db="EMBL/GenBank/DDBJ databases">
        <title>Planctomycetal bacteria perform biofilm scaping via a novel small molecule.</title>
        <authorList>
            <person name="Jeske O."/>
            <person name="Boedeker C."/>
            <person name="Wiegand S."/>
            <person name="Breitling P."/>
            <person name="Kallscheuer N."/>
            <person name="Jogler M."/>
            <person name="Rohde M."/>
            <person name="Petersen J."/>
            <person name="Medema M.H."/>
            <person name="Surup F."/>
            <person name="Jogler C."/>
        </authorList>
    </citation>
    <scope>NUCLEOTIDE SEQUENCE [LARGE SCALE GENOMIC DNA]</scope>
    <source>
        <strain evidence="2 3">Mal15</strain>
    </source>
</reference>
<proteinExistence type="predicted"/>
<feature type="transmembrane region" description="Helical" evidence="1">
    <location>
        <begin position="42"/>
        <end position="62"/>
    </location>
</feature>
<name>A0A5B9MIP9_9BACT</name>
<keyword evidence="1" id="KW-0812">Transmembrane</keyword>
<accession>A0A5B9MIP9</accession>
<sequence length="442" mass="48577">MSDERRSKPAYWKRRYLVAIGFFLGCVIWQICSLGSQTLSAVPALPTCVAIFVLVVLVVMLAKDPKIRLFDQAGNLDKETSTKLKDGGAKLFAPLRQFSSCTVQNVSLLVQRIATWIENRDVSVPYSFWRRISAILGFWFGAAALTVPLMWYALDGTAPFRLAWGCFAVACISCADLIAGGSGWRPDTNRGLGGLLQFKQFWPSIVRHARTFTRGFTGGIATTVLYGYTIAALFFIGQGFRDSPNGPPGTYPRGGKSAGYVSPAMLGQREHEEGGDSTGAYWKTAIADLIADRFPEPVQGETVREFHLAVIHGLEQSIQRAEALDDESVDRRLIALTEQLVEVDRELLAVLREVENITVERGLAGESVDANEAVLQGAELSDSLAGGTISTTLLAETWGVPNELVQKMFALDQRRAQQWDEIVEMQSCLKAAYPSQPFDLPE</sequence>